<evidence type="ECO:0000256" key="12">
    <source>
        <dbReference type="PROSITE-ProRule" id="PRU01193"/>
    </source>
</evidence>
<evidence type="ECO:0000256" key="5">
    <source>
        <dbReference type="ARBA" id="ARBA00022692"/>
    </source>
</evidence>
<dbReference type="SUPFAM" id="SSF54631">
    <property type="entry name" value="CBS-domain pair"/>
    <property type="match status" value="1"/>
</dbReference>
<dbReference type="InterPro" id="IPR045095">
    <property type="entry name" value="ACDP"/>
</dbReference>
<dbReference type="GO" id="GO:0010960">
    <property type="term" value="P:magnesium ion homeostasis"/>
    <property type="evidence" value="ECO:0007669"/>
    <property type="project" value="InterPro"/>
</dbReference>
<evidence type="ECO:0000256" key="9">
    <source>
        <dbReference type="ARBA" id="ARBA00023122"/>
    </source>
</evidence>
<proteinExistence type="inferred from homology"/>
<dbReference type="Gene3D" id="3.10.580.10">
    <property type="entry name" value="CBS-domain"/>
    <property type="match status" value="1"/>
</dbReference>
<feature type="transmembrane region" description="Helical" evidence="13">
    <location>
        <begin position="245"/>
        <end position="270"/>
    </location>
</feature>
<dbReference type="Pfam" id="PF25562">
    <property type="entry name" value="CNBH_CNNM2_C"/>
    <property type="match status" value="1"/>
</dbReference>
<evidence type="ECO:0000256" key="3">
    <source>
        <dbReference type="ARBA" id="ARBA00022448"/>
    </source>
</evidence>
<keyword evidence="9 11" id="KW-0129">CBS domain</keyword>
<dbReference type="InterPro" id="IPR044751">
    <property type="entry name" value="Ion_transp-like_CBS"/>
</dbReference>
<dbReference type="PROSITE" id="PS51846">
    <property type="entry name" value="CNNM"/>
    <property type="match status" value="1"/>
</dbReference>
<accession>A0AAV7BPT2</accession>
<dbReference type="InterPro" id="IPR046342">
    <property type="entry name" value="CBS_dom_sf"/>
</dbReference>
<dbReference type="FunFam" id="3.10.580.10:FF:000001">
    <property type="entry name" value="Putative metal transporter CNNM3 isoform 2"/>
    <property type="match status" value="1"/>
</dbReference>
<gene>
    <name evidence="17" type="ORF">GDO81_009262</name>
</gene>
<dbReference type="Pfam" id="PF00571">
    <property type="entry name" value="CBS"/>
    <property type="match status" value="1"/>
</dbReference>
<evidence type="ECO:0000256" key="1">
    <source>
        <dbReference type="ARBA" id="ARBA00004651"/>
    </source>
</evidence>
<feature type="transmembrane region" description="Helical" evidence="13">
    <location>
        <begin position="276"/>
        <end position="295"/>
    </location>
</feature>
<feature type="chain" id="PRO_5043709092" description="Metal transporter" evidence="14">
    <location>
        <begin position="20"/>
        <end position="726"/>
    </location>
</feature>
<dbReference type="CDD" id="cd04590">
    <property type="entry name" value="CBS_pair_CorC_HlyC_assoc"/>
    <property type="match status" value="1"/>
</dbReference>
<comment type="similarity">
    <text evidence="2 13">Belongs to the ACDP family.</text>
</comment>
<keyword evidence="14" id="KW-0732">Signal</keyword>
<evidence type="ECO:0000256" key="4">
    <source>
        <dbReference type="ARBA" id="ARBA00022475"/>
    </source>
</evidence>
<evidence type="ECO:0000259" key="16">
    <source>
        <dbReference type="PROSITE" id="PS51846"/>
    </source>
</evidence>
<evidence type="ECO:0000256" key="8">
    <source>
        <dbReference type="ARBA" id="ARBA00023065"/>
    </source>
</evidence>
<keyword evidence="18" id="KW-1185">Reference proteome</keyword>
<dbReference type="PANTHER" id="PTHR12064:SF27">
    <property type="entry name" value="METAL TRANSPORTER CNNM3"/>
    <property type="match status" value="1"/>
</dbReference>
<evidence type="ECO:0000256" key="7">
    <source>
        <dbReference type="ARBA" id="ARBA00022989"/>
    </source>
</evidence>
<feature type="transmembrane region" description="Helical" evidence="13">
    <location>
        <begin position="307"/>
        <end position="329"/>
    </location>
</feature>
<dbReference type="PROSITE" id="PS51371">
    <property type="entry name" value="CBS"/>
    <property type="match status" value="1"/>
</dbReference>
<dbReference type="AlphaFoldDB" id="A0AAV7BPT2"/>
<dbReference type="InterPro" id="IPR000644">
    <property type="entry name" value="CBS_dom"/>
</dbReference>
<name>A0AAV7BPT2_ENGPU</name>
<protein>
    <recommendedName>
        <fullName evidence="13">Metal transporter</fullName>
    </recommendedName>
</protein>
<reference evidence="17" key="1">
    <citation type="thesis" date="2020" institute="ProQuest LLC" country="789 East Eisenhower Parkway, Ann Arbor, MI, USA">
        <title>Comparative Genomics and Chromosome Evolution.</title>
        <authorList>
            <person name="Mudd A.B."/>
        </authorList>
    </citation>
    <scope>NUCLEOTIDE SEQUENCE</scope>
    <source>
        <strain evidence="17">237g6f4</strain>
        <tissue evidence="17">Blood</tissue>
    </source>
</reference>
<keyword evidence="5 12" id="KW-0812">Transmembrane</keyword>
<dbReference type="GO" id="GO:0006811">
    <property type="term" value="P:monoatomic ion transport"/>
    <property type="evidence" value="ECO:0007669"/>
    <property type="project" value="UniProtKB-KW"/>
</dbReference>
<keyword evidence="8" id="KW-0406">Ion transport</keyword>
<evidence type="ECO:0000256" key="13">
    <source>
        <dbReference type="RuleBase" id="RU369091"/>
    </source>
</evidence>
<feature type="signal peptide" evidence="14">
    <location>
        <begin position="1"/>
        <end position="19"/>
    </location>
</feature>
<dbReference type="Pfam" id="PF25511">
    <property type="entry name" value="Ig_CNNM4_N"/>
    <property type="match status" value="1"/>
</dbReference>
<keyword evidence="3" id="KW-0813">Transport</keyword>
<comment type="caution">
    <text evidence="17">The sequence shown here is derived from an EMBL/GenBank/DDBJ whole genome shotgun (WGS) entry which is preliminary data.</text>
</comment>
<comment type="function">
    <text evidence="13">Metal transporter.</text>
</comment>
<keyword evidence="4" id="KW-1003">Cell membrane</keyword>
<evidence type="ECO:0000256" key="2">
    <source>
        <dbReference type="ARBA" id="ARBA00010484"/>
    </source>
</evidence>
<dbReference type="Proteomes" id="UP000824782">
    <property type="component" value="Unassembled WGS sequence"/>
</dbReference>
<keyword evidence="10 12" id="KW-0472">Membrane</keyword>
<comment type="subcellular location">
    <subcellularLocation>
        <location evidence="1 13">Cell membrane</location>
        <topology evidence="1 13">Multi-pass membrane protein</topology>
    </subcellularLocation>
</comment>
<dbReference type="GO" id="GO:0022857">
    <property type="term" value="F:transmembrane transporter activity"/>
    <property type="evidence" value="ECO:0007669"/>
    <property type="project" value="UniProtKB-UniRule"/>
</dbReference>
<dbReference type="Pfam" id="PF01595">
    <property type="entry name" value="CNNM"/>
    <property type="match status" value="1"/>
</dbReference>
<organism evidence="17 18">
    <name type="scientific">Engystomops pustulosus</name>
    <name type="common">Tungara frog</name>
    <name type="synonym">Physalaemus pustulosus</name>
    <dbReference type="NCBI Taxonomy" id="76066"/>
    <lineage>
        <taxon>Eukaryota</taxon>
        <taxon>Metazoa</taxon>
        <taxon>Chordata</taxon>
        <taxon>Craniata</taxon>
        <taxon>Vertebrata</taxon>
        <taxon>Euteleostomi</taxon>
        <taxon>Amphibia</taxon>
        <taxon>Batrachia</taxon>
        <taxon>Anura</taxon>
        <taxon>Neobatrachia</taxon>
        <taxon>Hyloidea</taxon>
        <taxon>Leptodactylidae</taxon>
        <taxon>Leiuperinae</taxon>
        <taxon>Engystomops</taxon>
    </lineage>
</organism>
<evidence type="ECO:0000256" key="11">
    <source>
        <dbReference type="PROSITE-ProRule" id="PRU00703"/>
    </source>
</evidence>
<dbReference type="InterPro" id="IPR057492">
    <property type="entry name" value="Ig_CNNM1/2/4_N"/>
</dbReference>
<evidence type="ECO:0000256" key="14">
    <source>
        <dbReference type="SAM" id="SignalP"/>
    </source>
</evidence>
<evidence type="ECO:0000259" key="15">
    <source>
        <dbReference type="PROSITE" id="PS51371"/>
    </source>
</evidence>
<sequence length="726" mass="79666">MAAAAVRLLLVAGLGVTRAAALVGDTGDQAQVLGLRLEDGAGASMSGGVLRARPGSLFRLRLYGSGLRNDTWPWLSIGAPGGPGCSPAAGSALQLLNEFVVCSEHSGLVTVKVQDGVRGLMYPLCTRQGAGWSLYPGGDTVLIVTEDEEEEKPPWVRAEQPCATFSPSLRYQALGLKFSQKEYVDTWLVALLIVLCVLLSGLLRGLQLSTLVLEPPELGILKDWGSPSERSGATRLDYLRTRWGGYTLLSLLTLCCIANAAVAVLLYYAIDSVAGAIFAAAGLLLFAGEALPAAITSVWGPWLASKCLWITHFFLLLPIPLSFPLSWVLEKVFGQDPSCCRLRLRILELARCGDPYSELVRDEFSKGALRNRTVEDILTPVNDCFMLPSDALLDFNTMSSIMESGYTRIPVYENERSNIVDILYLKDLAFVDPEDCTPLSTITRFYSHPVHFVFSDTKLDAVLEEFKKGKSHMAIVQKVNNEGEGDPFYEVMGLVTLEDVIEEIIKSEILDESDDCKQRLELKLSPQLLMATQRFLSQEVELFSTSRVSEKVLLHLLKLPGVTQEVKFDDSDRLAPEHYLYLRSQPVDYFILVLQGRVQVEIGKEGLRFENGAFTYYGVAALSPSLIGHQSPTSGQEQSESPDSGLYCPDYSVRALSDLQIVKVSRLQYLNALRTSHSHSTAQSPDSIELKIFPNSQTQLLNDRNTGTGTALLFNTAVMGTIESVS</sequence>
<feature type="transmembrane region" description="Helical" evidence="13">
    <location>
        <begin position="187"/>
        <end position="206"/>
    </location>
</feature>
<evidence type="ECO:0000313" key="17">
    <source>
        <dbReference type="EMBL" id="KAG8574654.1"/>
    </source>
</evidence>
<feature type="domain" description="CBS" evidence="15">
    <location>
        <begin position="446"/>
        <end position="512"/>
    </location>
</feature>
<evidence type="ECO:0000256" key="10">
    <source>
        <dbReference type="ARBA" id="ARBA00023136"/>
    </source>
</evidence>
<dbReference type="GO" id="GO:0005886">
    <property type="term" value="C:plasma membrane"/>
    <property type="evidence" value="ECO:0007669"/>
    <property type="project" value="UniProtKB-SubCell"/>
</dbReference>
<keyword evidence="6" id="KW-0677">Repeat</keyword>
<dbReference type="InterPro" id="IPR002550">
    <property type="entry name" value="CNNM"/>
</dbReference>
<evidence type="ECO:0000256" key="6">
    <source>
        <dbReference type="ARBA" id="ARBA00022737"/>
    </source>
</evidence>
<dbReference type="PANTHER" id="PTHR12064">
    <property type="entry name" value="METAL TRANSPORTER CNNM"/>
    <property type="match status" value="1"/>
</dbReference>
<dbReference type="EMBL" id="WNYA01000004">
    <property type="protein sequence ID" value="KAG8574654.1"/>
    <property type="molecule type" value="Genomic_DNA"/>
</dbReference>
<feature type="domain" description="CNNM transmembrane" evidence="16">
    <location>
        <begin position="182"/>
        <end position="363"/>
    </location>
</feature>
<keyword evidence="7 12" id="KW-1133">Transmembrane helix</keyword>
<evidence type="ECO:0000313" key="18">
    <source>
        <dbReference type="Proteomes" id="UP000824782"/>
    </source>
</evidence>